<feature type="domain" description="Alpha-D-phosphohexomutase alpha/beta/alpha" evidence="10">
    <location>
        <begin position="152"/>
        <end position="252"/>
    </location>
</feature>
<dbReference type="Gene3D" id="3.30.310.50">
    <property type="entry name" value="Alpha-D-phosphohexomutase, C-terminal domain"/>
    <property type="match status" value="1"/>
</dbReference>
<keyword evidence="3" id="KW-0597">Phosphoprotein</keyword>
<dbReference type="InterPro" id="IPR005845">
    <property type="entry name" value="A-D-PHexomutase_a/b/a-II"/>
</dbReference>
<dbReference type="Gene3D" id="3.40.120.10">
    <property type="entry name" value="Alpha-D-Glucose-1,6-Bisphosphate, subunit A, domain 3"/>
    <property type="match status" value="3"/>
</dbReference>
<dbReference type="GO" id="GO:0006166">
    <property type="term" value="P:purine ribonucleoside salvage"/>
    <property type="evidence" value="ECO:0007669"/>
    <property type="project" value="TreeGrafter"/>
</dbReference>
<evidence type="ECO:0000256" key="6">
    <source>
        <dbReference type="ARBA" id="ARBA00023235"/>
    </source>
</evidence>
<evidence type="ECO:0000256" key="1">
    <source>
        <dbReference type="ARBA" id="ARBA00001946"/>
    </source>
</evidence>
<comment type="cofactor">
    <cofactor evidence="1">
        <name>Mg(2+)</name>
        <dbReference type="ChEBI" id="CHEBI:18420"/>
    </cofactor>
</comment>
<dbReference type="PANTHER" id="PTHR45745">
    <property type="entry name" value="PHOSPHOMANNOMUTASE 45A"/>
    <property type="match status" value="1"/>
</dbReference>
<dbReference type="KEGG" id="hte:Hydth_R0003"/>
<keyword evidence="5 7" id="KW-0460">Magnesium</keyword>
<dbReference type="GO" id="GO:0005975">
    <property type="term" value="P:carbohydrate metabolic process"/>
    <property type="evidence" value="ECO:0007669"/>
    <property type="project" value="InterPro"/>
</dbReference>
<evidence type="ECO:0000313" key="12">
    <source>
        <dbReference type="EMBL" id="BAI68480.1"/>
    </source>
</evidence>
<dbReference type="RefSeq" id="WP_012962663.1">
    <property type="nucleotide sequence ID" value="NC_013799.1"/>
</dbReference>
<dbReference type="GO" id="GO:0000287">
    <property type="term" value="F:magnesium ion binding"/>
    <property type="evidence" value="ECO:0007669"/>
    <property type="project" value="InterPro"/>
</dbReference>
<evidence type="ECO:0000259" key="8">
    <source>
        <dbReference type="Pfam" id="PF00408"/>
    </source>
</evidence>
<dbReference type="AlphaFoldDB" id="D3DF78"/>
<evidence type="ECO:0000256" key="2">
    <source>
        <dbReference type="ARBA" id="ARBA00010231"/>
    </source>
</evidence>
<protein>
    <submittedName>
        <fullName evidence="12">Phosphoglucomutase/phosphomannomutase</fullName>
    </submittedName>
</protein>
<keyword evidence="6" id="KW-0413">Isomerase</keyword>
<dbReference type="InterPro" id="IPR005846">
    <property type="entry name" value="A-D-PHexomutase_a/b/a-III"/>
</dbReference>
<dbReference type="InterPro" id="IPR036900">
    <property type="entry name" value="A-D-PHexomutase_C_sf"/>
</dbReference>
<dbReference type="InterPro" id="IPR005844">
    <property type="entry name" value="A-D-PHexomutase_a/b/a-I"/>
</dbReference>
<dbReference type="eggNOG" id="COG1109">
    <property type="taxonomic scope" value="Bacteria"/>
</dbReference>
<dbReference type="EMBL" id="AP011112">
    <property type="protein sequence ID" value="BAI68480.1"/>
    <property type="molecule type" value="Genomic_DNA"/>
</dbReference>
<dbReference type="InterPro" id="IPR016055">
    <property type="entry name" value="A-D-PHexomutase_a/b/a-I/II/III"/>
</dbReference>
<name>D3DF78_HYDTT</name>
<dbReference type="InterPro" id="IPR005843">
    <property type="entry name" value="A-D-PHexomutase_C"/>
</dbReference>
<sequence>MQVKFGTDGWRAVIGEDFTFENVKRVAFAHAKVLSEQGKKKVIVGYDHRFMSEMFAQEVCRVFKAMGFEAYITNRSCTTPMVSFAIKYMGFDGGVMITASHNPPEYNGYKIKDSFGGSATEGLVKRVEQELSSAEIVDTRGIKVESINVWGEYIRKVKDFINTELFYEKEVLIVHDAMYGSSVNTYSQVLAGTKISTIPIRSYRDPLFGGHAPEPVEKHLLPLMEKVRSVGAFLGIANDGDGDRIALVDERGKFVNAQLVYVLLLYHLLKNKGIKDGIVVKTVSTTYLADRICQREGVELKEVAVGFKNINELILQEKVIFGGEESGGYGIVHFLPERDGLFSGLNILELLLLKDKNLSQIIEEIFKNYGSAYYRRYDMRAEEDKKKKLAELKSHPPERLAVHKVKKINTSDGLKLVFENDGWILFRASGTEPLIRVYVEMPTEEEVERVLQEGIKLFEG</sequence>
<dbReference type="PANTHER" id="PTHR45745:SF1">
    <property type="entry name" value="PHOSPHOGLUCOMUTASE 2B-RELATED"/>
    <property type="match status" value="1"/>
</dbReference>
<dbReference type="SUPFAM" id="SSF53738">
    <property type="entry name" value="Phosphoglucomutase, first 3 domains"/>
    <property type="match status" value="2"/>
</dbReference>
<evidence type="ECO:0000256" key="5">
    <source>
        <dbReference type="ARBA" id="ARBA00022842"/>
    </source>
</evidence>
<feature type="domain" description="Alpha-D-phosphohexomutase C-terminal" evidence="8">
    <location>
        <begin position="398"/>
        <end position="453"/>
    </location>
</feature>
<keyword evidence="4 7" id="KW-0479">Metal-binding</keyword>
<dbReference type="PATRIC" id="fig|608538.5.peg.14"/>
<accession>D3DF78</accession>
<dbReference type="Pfam" id="PF00408">
    <property type="entry name" value="PGM_PMM_IV"/>
    <property type="match status" value="1"/>
</dbReference>
<evidence type="ECO:0000313" key="13">
    <source>
        <dbReference type="Proteomes" id="UP000002574"/>
    </source>
</evidence>
<dbReference type="Pfam" id="PF02878">
    <property type="entry name" value="PGM_PMM_I"/>
    <property type="match status" value="1"/>
</dbReference>
<dbReference type="PRINTS" id="PR00509">
    <property type="entry name" value="PGMPMM"/>
</dbReference>
<dbReference type="Pfam" id="PF02879">
    <property type="entry name" value="PGM_PMM_II"/>
    <property type="match status" value="1"/>
</dbReference>
<dbReference type="InterPro" id="IPR016066">
    <property type="entry name" value="A-D-PHexomutase_CS"/>
</dbReference>
<dbReference type="Proteomes" id="UP000002574">
    <property type="component" value="Chromosome"/>
</dbReference>
<gene>
    <name evidence="12" type="primary">manB</name>
    <name evidence="12" type="ordered locus">HTH_0013</name>
</gene>
<evidence type="ECO:0000256" key="4">
    <source>
        <dbReference type="ARBA" id="ARBA00022723"/>
    </source>
</evidence>
<dbReference type="OrthoDB" id="9806956at2"/>
<dbReference type="SUPFAM" id="SSF55957">
    <property type="entry name" value="Phosphoglucomutase, C-terminal domain"/>
    <property type="match status" value="1"/>
</dbReference>
<feature type="domain" description="Alpha-D-phosphohexomutase alpha/beta/alpha" evidence="9">
    <location>
        <begin position="3"/>
        <end position="133"/>
    </location>
</feature>
<dbReference type="PROSITE" id="PS00710">
    <property type="entry name" value="PGM_PMM"/>
    <property type="match status" value="1"/>
</dbReference>
<dbReference type="InterPro" id="IPR005841">
    <property type="entry name" value="Alpha-D-phosphohexomutase_SF"/>
</dbReference>
<evidence type="ECO:0000256" key="7">
    <source>
        <dbReference type="RuleBase" id="RU004326"/>
    </source>
</evidence>
<evidence type="ECO:0000259" key="11">
    <source>
        <dbReference type="Pfam" id="PF02880"/>
    </source>
</evidence>
<proteinExistence type="inferred from homology"/>
<dbReference type="GO" id="GO:0008973">
    <property type="term" value="F:phosphopentomutase activity"/>
    <property type="evidence" value="ECO:0007669"/>
    <property type="project" value="TreeGrafter"/>
</dbReference>
<dbReference type="KEGG" id="hth:HTH_0013"/>
<organism evidence="12 13">
    <name type="scientific">Hydrogenobacter thermophilus (strain DSM 6534 / IAM 12695 / TK-6)</name>
    <dbReference type="NCBI Taxonomy" id="608538"/>
    <lineage>
        <taxon>Bacteria</taxon>
        <taxon>Pseudomonadati</taxon>
        <taxon>Aquificota</taxon>
        <taxon>Aquificia</taxon>
        <taxon>Aquificales</taxon>
        <taxon>Aquificaceae</taxon>
        <taxon>Hydrogenobacter</taxon>
    </lineage>
</organism>
<evidence type="ECO:0000259" key="9">
    <source>
        <dbReference type="Pfam" id="PF02878"/>
    </source>
</evidence>
<dbReference type="STRING" id="608538.HTH_0013"/>
<feature type="domain" description="Alpha-D-phosphohexomutase alpha/beta/alpha" evidence="11">
    <location>
        <begin position="261"/>
        <end position="369"/>
    </location>
</feature>
<reference evidence="12 13" key="1">
    <citation type="journal article" date="2010" name="J. Bacteriol.">
        <title>Complete genome sequence of the thermophilic, obligately chemolithoautotrophic hydrogen-oxidizing bacterium Hydrogenobacter thermophilus TK-6.</title>
        <authorList>
            <person name="Arai H."/>
            <person name="Kanbe H."/>
            <person name="Ishii M."/>
            <person name="Igarashi Y."/>
        </authorList>
    </citation>
    <scope>NUCLEOTIDE SEQUENCE [LARGE SCALE GENOMIC DNA]</scope>
    <source>
        <strain evidence="13">DSM 6534 / IAM 12695 / TK-6</strain>
    </source>
</reference>
<comment type="similarity">
    <text evidence="2 7">Belongs to the phosphohexose mutase family.</text>
</comment>
<evidence type="ECO:0000256" key="3">
    <source>
        <dbReference type="ARBA" id="ARBA00022553"/>
    </source>
</evidence>
<dbReference type="Pfam" id="PF02880">
    <property type="entry name" value="PGM_PMM_III"/>
    <property type="match status" value="1"/>
</dbReference>
<dbReference type="CDD" id="cd05800">
    <property type="entry name" value="PGM_like2"/>
    <property type="match status" value="1"/>
</dbReference>
<keyword evidence="13" id="KW-1185">Reference proteome</keyword>
<evidence type="ECO:0000259" key="10">
    <source>
        <dbReference type="Pfam" id="PF02879"/>
    </source>
</evidence>